<dbReference type="Proteomes" id="UP001628179">
    <property type="component" value="Unassembled WGS sequence"/>
</dbReference>
<dbReference type="SUPFAM" id="SSF46785">
    <property type="entry name" value="Winged helix' DNA-binding domain"/>
    <property type="match status" value="1"/>
</dbReference>
<evidence type="ECO:0000259" key="3">
    <source>
        <dbReference type="PROSITE" id="PS51186"/>
    </source>
</evidence>
<dbReference type="PANTHER" id="PTHR13947">
    <property type="entry name" value="GNAT FAMILY N-ACETYLTRANSFERASE"/>
    <property type="match status" value="1"/>
</dbReference>
<dbReference type="PROSITE" id="PS51186">
    <property type="entry name" value="GNAT"/>
    <property type="match status" value="1"/>
</dbReference>
<protein>
    <recommendedName>
        <fullName evidence="3">N-acetyltransferase domain-containing protein</fullName>
    </recommendedName>
</protein>
<dbReference type="GeneID" id="98172097"/>
<dbReference type="RefSeq" id="XP_070912875.1">
    <property type="nucleotide sequence ID" value="XM_071056774.1"/>
</dbReference>
<keyword evidence="5" id="KW-1185">Reference proteome</keyword>
<name>A0ABQ0G070_9PEZI</name>
<evidence type="ECO:0000313" key="4">
    <source>
        <dbReference type="EMBL" id="GAB1311142.1"/>
    </source>
</evidence>
<dbReference type="CDD" id="cd04301">
    <property type="entry name" value="NAT_SF"/>
    <property type="match status" value="1"/>
</dbReference>
<dbReference type="InterPro" id="IPR000182">
    <property type="entry name" value="GNAT_dom"/>
</dbReference>
<keyword evidence="1" id="KW-0808">Transferase</keyword>
<dbReference type="EMBL" id="BAAFSV010000001">
    <property type="protein sequence ID" value="GAB1311142.1"/>
    <property type="molecule type" value="Genomic_DNA"/>
</dbReference>
<feature type="region of interest" description="Disordered" evidence="2">
    <location>
        <begin position="172"/>
        <end position="197"/>
    </location>
</feature>
<dbReference type="SUPFAM" id="SSF55729">
    <property type="entry name" value="Acyl-CoA N-acyltransferases (Nat)"/>
    <property type="match status" value="1"/>
</dbReference>
<evidence type="ECO:0000256" key="1">
    <source>
        <dbReference type="ARBA" id="ARBA00022679"/>
    </source>
</evidence>
<dbReference type="Gene3D" id="3.40.630.30">
    <property type="match status" value="1"/>
</dbReference>
<dbReference type="InterPro" id="IPR050769">
    <property type="entry name" value="NAT_camello-type"/>
</dbReference>
<evidence type="ECO:0000256" key="2">
    <source>
        <dbReference type="SAM" id="MobiDB-lite"/>
    </source>
</evidence>
<dbReference type="Pfam" id="PF13508">
    <property type="entry name" value="Acetyltransf_7"/>
    <property type="match status" value="1"/>
</dbReference>
<comment type="caution">
    <text evidence="4">The sequence shown here is derived from an EMBL/GenBank/DDBJ whole genome shotgun (WGS) entry which is preliminary data.</text>
</comment>
<organism evidence="4 5">
    <name type="scientific">Madurella fahalii</name>
    <dbReference type="NCBI Taxonomy" id="1157608"/>
    <lineage>
        <taxon>Eukaryota</taxon>
        <taxon>Fungi</taxon>
        <taxon>Dikarya</taxon>
        <taxon>Ascomycota</taxon>
        <taxon>Pezizomycotina</taxon>
        <taxon>Sordariomycetes</taxon>
        <taxon>Sordariomycetidae</taxon>
        <taxon>Sordariales</taxon>
        <taxon>Sordariales incertae sedis</taxon>
        <taxon>Madurella</taxon>
    </lineage>
</organism>
<reference evidence="4 5" key="1">
    <citation type="submission" date="2024-09" db="EMBL/GenBank/DDBJ databases">
        <title>Itraconazole resistance in Madurella fahalii resulting from another homologue of gene encoding cytochrome P450 14-alpha sterol demethylase (CYP51).</title>
        <authorList>
            <person name="Yoshioka I."/>
            <person name="Fahal A.H."/>
            <person name="Kaneko S."/>
            <person name="Yaguchi T."/>
        </authorList>
    </citation>
    <scope>NUCLEOTIDE SEQUENCE [LARGE SCALE GENOMIC DNA]</scope>
    <source>
        <strain evidence="4 5">IFM 68171</strain>
    </source>
</reference>
<feature type="domain" description="N-acetyltransferase" evidence="3">
    <location>
        <begin position="225"/>
        <end position="373"/>
    </location>
</feature>
<accession>A0ABQ0G070</accession>
<sequence length="374" mass="40557">MATSKPALSLATALEAGPAEDVVSPLRDASRKLVRQWEFLRPTPSGFTLSPAAMHCLIEIGDHGRHGFPELCGELNLTPSQLGCTLMELISSGNVKRESHPTGNSLRATTQQEEERYFLTPVGTKTLDEINTYAQKQVTLALAATPLGTAAADITAAFRAYAAALERTRLVETNPTPARTPEPTTSSPLPLPPPQRTVTIVPGYRPGILGRTLEMHLDYYPPITGWGREFEASLAKDIGDLLTRLDRPANQVWSAVLATPSERDPQVPPVERIIGVVYVDGECVGEEGVARLRCFIVDDSTRGLGAGGKLLAAAMGFVREMGFRECQLSMIPSATVAKKMYEKVGFKEAGGRWVDAFGKGFMSMDFVWRRDGGT</sequence>
<dbReference type="InterPro" id="IPR036390">
    <property type="entry name" value="WH_DNA-bd_sf"/>
</dbReference>
<evidence type="ECO:0000313" key="5">
    <source>
        <dbReference type="Proteomes" id="UP001628179"/>
    </source>
</evidence>
<proteinExistence type="predicted"/>
<dbReference type="InterPro" id="IPR016181">
    <property type="entry name" value="Acyl_CoA_acyltransferase"/>
</dbReference>
<dbReference type="InterPro" id="IPR036388">
    <property type="entry name" value="WH-like_DNA-bd_sf"/>
</dbReference>
<dbReference type="Gene3D" id="1.10.10.10">
    <property type="entry name" value="Winged helix-like DNA-binding domain superfamily/Winged helix DNA-binding domain"/>
    <property type="match status" value="1"/>
</dbReference>
<gene>
    <name evidence="4" type="ORF">MFIFM68171_01352</name>
</gene>
<dbReference type="PANTHER" id="PTHR13947:SF37">
    <property type="entry name" value="LD18367P"/>
    <property type="match status" value="1"/>
</dbReference>